<feature type="transmembrane region" description="Helical" evidence="1">
    <location>
        <begin position="22"/>
        <end position="41"/>
    </location>
</feature>
<dbReference type="EMBL" id="SRPW01001404">
    <property type="protein sequence ID" value="KAG6001668.1"/>
    <property type="molecule type" value="Genomic_DNA"/>
</dbReference>
<comment type="caution">
    <text evidence="2">The sequence shown here is derived from an EMBL/GenBank/DDBJ whole genome shotgun (WGS) entry which is preliminary data.</text>
</comment>
<evidence type="ECO:0000256" key="1">
    <source>
        <dbReference type="SAM" id="Phobius"/>
    </source>
</evidence>
<dbReference type="Proteomes" id="UP000748025">
    <property type="component" value="Unassembled WGS sequence"/>
</dbReference>
<gene>
    <name evidence="2" type="ORF">E4U43_001258</name>
</gene>
<keyword evidence="1" id="KW-0472">Membrane</keyword>
<keyword evidence="3" id="KW-1185">Reference proteome</keyword>
<evidence type="ECO:0008006" key="4">
    <source>
        <dbReference type="Google" id="ProtNLM"/>
    </source>
</evidence>
<protein>
    <recommendedName>
        <fullName evidence="4">ER-bound oxygenase mpaB/mpaB'/Rubber oxygenase catalytic domain-containing protein</fullName>
    </recommendedName>
</protein>
<accession>A0A9P7SX03</accession>
<keyword evidence="1" id="KW-0812">Transmembrane</keyword>
<name>A0A9P7SX03_9HYPO</name>
<evidence type="ECO:0000313" key="3">
    <source>
        <dbReference type="Proteomes" id="UP000748025"/>
    </source>
</evidence>
<sequence>MASNTAHSGTASRYTIPRHIQVSWRLVILLAILYPMLCLIFRFRRVRALRTALGFTDRQSMATMTSVQAHMILSNMFEWEFPLLFRKSMQFGLFKTYGIPTISSLLVSTSQFSDPKTASKRHEDTAVLIGEFIAHRPDSQRTHQAIGRINSLHSPFIKAGKISNQDLLYTLSVFVTEPIAWINRWEWRQLTDMEVCALGTFWKSIGDAMGIQYSGFLKQDSWRDGIDFVEDITAWAQQFEMEFMVPATTNKQTADELVRMLLHCVPKRAQSFGNHVIGYIMGEHLRNAMIHPTPPPRVGKIVSFTLKFRGFLLRHFFLPRFSKKVEFSDKDLKTGRYYHYEYLVHPYYVRPTFGNRWGPQAWMTWALGGTVPGGRDGSKYHPEGYHFEEVGPEKKTPLDKEKLREWEGQVERTIPQPAGDPSELLDTSFAEISVGSSLLASRSDVSSGPVRRAVAYQWRNTQECV</sequence>
<reference evidence="2" key="1">
    <citation type="journal article" date="2020" name="bioRxiv">
        <title>Whole genome comparisons of ergot fungi reveals the divergence and evolution of species within the genus Claviceps are the result of varying mechanisms driving genome evolution and host range expansion.</title>
        <authorList>
            <person name="Wyka S.A."/>
            <person name="Mondo S.J."/>
            <person name="Liu M."/>
            <person name="Dettman J."/>
            <person name="Nalam V."/>
            <person name="Broders K.D."/>
        </authorList>
    </citation>
    <scope>NUCLEOTIDE SEQUENCE</scope>
    <source>
        <strain evidence="2">CCC 602</strain>
    </source>
</reference>
<organism evidence="2 3">
    <name type="scientific">Claviceps pusilla</name>
    <dbReference type="NCBI Taxonomy" id="123648"/>
    <lineage>
        <taxon>Eukaryota</taxon>
        <taxon>Fungi</taxon>
        <taxon>Dikarya</taxon>
        <taxon>Ascomycota</taxon>
        <taxon>Pezizomycotina</taxon>
        <taxon>Sordariomycetes</taxon>
        <taxon>Hypocreomycetidae</taxon>
        <taxon>Hypocreales</taxon>
        <taxon>Clavicipitaceae</taxon>
        <taxon>Claviceps</taxon>
    </lineage>
</organism>
<dbReference type="PANTHER" id="PTHR36124">
    <property type="match status" value="1"/>
</dbReference>
<dbReference type="AlphaFoldDB" id="A0A9P7SX03"/>
<evidence type="ECO:0000313" key="2">
    <source>
        <dbReference type="EMBL" id="KAG6001668.1"/>
    </source>
</evidence>
<dbReference type="OrthoDB" id="545169at2759"/>
<dbReference type="PANTHER" id="PTHR36124:SF1">
    <property type="entry name" value="ER-BOUND OXYGENASE MPAB_MPAB'_RUBBER OXYGENASE CATALYTIC DOMAIN-CONTAINING PROTEIN"/>
    <property type="match status" value="1"/>
</dbReference>
<dbReference type="InterPro" id="IPR046366">
    <property type="entry name" value="MPAB"/>
</dbReference>
<keyword evidence="1" id="KW-1133">Transmembrane helix</keyword>
<proteinExistence type="predicted"/>
<dbReference type="GO" id="GO:0016491">
    <property type="term" value="F:oxidoreductase activity"/>
    <property type="evidence" value="ECO:0007669"/>
    <property type="project" value="InterPro"/>
</dbReference>